<reference evidence="2 3" key="1">
    <citation type="submission" date="2019-05" db="EMBL/GenBank/DDBJ databases">
        <title>Another draft genome of Portunus trituberculatus and its Hox gene families provides insights of decapod evolution.</title>
        <authorList>
            <person name="Jeong J.-H."/>
            <person name="Song I."/>
            <person name="Kim S."/>
            <person name="Choi T."/>
            <person name="Kim D."/>
            <person name="Ryu S."/>
            <person name="Kim W."/>
        </authorList>
    </citation>
    <scope>NUCLEOTIDE SEQUENCE [LARGE SCALE GENOMIC DNA]</scope>
    <source>
        <tissue evidence="2">Muscle</tissue>
    </source>
</reference>
<comment type="caution">
    <text evidence="2">The sequence shown here is derived from an EMBL/GenBank/DDBJ whole genome shotgun (WGS) entry which is preliminary data.</text>
</comment>
<sequence length="74" mass="7947">MWAGDMGGPPETAQAPSPEANLTKSAINAKQITHVQLSESSVADGSISLCLLVEYTHSSAERHTVTWWSLLNHS</sequence>
<protein>
    <submittedName>
        <fullName evidence="2">Uncharacterized protein</fullName>
    </submittedName>
</protein>
<dbReference type="AlphaFoldDB" id="A0A5B7CP34"/>
<feature type="region of interest" description="Disordered" evidence="1">
    <location>
        <begin position="1"/>
        <end position="21"/>
    </location>
</feature>
<organism evidence="2 3">
    <name type="scientific">Portunus trituberculatus</name>
    <name type="common">Swimming crab</name>
    <name type="synonym">Neptunus trituberculatus</name>
    <dbReference type="NCBI Taxonomy" id="210409"/>
    <lineage>
        <taxon>Eukaryota</taxon>
        <taxon>Metazoa</taxon>
        <taxon>Ecdysozoa</taxon>
        <taxon>Arthropoda</taxon>
        <taxon>Crustacea</taxon>
        <taxon>Multicrustacea</taxon>
        <taxon>Malacostraca</taxon>
        <taxon>Eumalacostraca</taxon>
        <taxon>Eucarida</taxon>
        <taxon>Decapoda</taxon>
        <taxon>Pleocyemata</taxon>
        <taxon>Brachyura</taxon>
        <taxon>Eubrachyura</taxon>
        <taxon>Portunoidea</taxon>
        <taxon>Portunidae</taxon>
        <taxon>Portuninae</taxon>
        <taxon>Portunus</taxon>
    </lineage>
</organism>
<accession>A0A5B7CP34</accession>
<evidence type="ECO:0000256" key="1">
    <source>
        <dbReference type="SAM" id="MobiDB-lite"/>
    </source>
</evidence>
<name>A0A5B7CP34_PORTR</name>
<evidence type="ECO:0000313" key="3">
    <source>
        <dbReference type="Proteomes" id="UP000324222"/>
    </source>
</evidence>
<dbReference type="Proteomes" id="UP000324222">
    <property type="component" value="Unassembled WGS sequence"/>
</dbReference>
<keyword evidence="3" id="KW-1185">Reference proteome</keyword>
<evidence type="ECO:0000313" key="2">
    <source>
        <dbReference type="EMBL" id="MPC09363.1"/>
    </source>
</evidence>
<gene>
    <name evidence="2" type="ORF">E2C01_001973</name>
</gene>
<dbReference type="EMBL" id="VSRR010000066">
    <property type="protein sequence ID" value="MPC09363.1"/>
    <property type="molecule type" value="Genomic_DNA"/>
</dbReference>
<proteinExistence type="predicted"/>